<dbReference type="PANTHER" id="PTHR33442">
    <property type="entry name" value="TRANS-3-HYDROXY-L-PROLINE DEHYDRATASE"/>
    <property type="match status" value="1"/>
</dbReference>
<comment type="similarity">
    <text evidence="1">Belongs to the proline racemase family.</text>
</comment>
<gene>
    <name evidence="2" type="ORF">ABNK63_14590</name>
</gene>
<dbReference type="EMBL" id="CP157948">
    <property type="protein sequence ID" value="XBS89609.1"/>
    <property type="molecule type" value="Genomic_DNA"/>
</dbReference>
<dbReference type="FunFam" id="3.10.310.10:FF:000003">
    <property type="entry name" value="Proline racemase"/>
    <property type="match status" value="1"/>
</dbReference>
<dbReference type="AlphaFoldDB" id="A0AAU7QKP1"/>
<dbReference type="Gene3D" id="3.10.310.10">
    <property type="entry name" value="Diaminopimelate Epimerase, Chain A, domain 1"/>
    <property type="match status" value="2"/>
</dbReference>
<sequence>MHTIHVIDSHTGGEPTRVVIGGMPDLGTGSLAEQRQRFQQEHDHWRSAITCEPRGSHTMVGALLRPAVNPGSCTGVIFFNNVGYLGMCGHGSIGVVRTLMHMGQIGPGRHALDTPVGTVGVELHADGRISIDNVESYRHAADVQVSVPGHGTVRGDIAWGGNWFFITSDVPLPLEVRHQRELGAYTEAIRQALEAEGITGADGAAIDHIEINAHTAAIDTDARNFVLCPGLAYDRSPCGTGTSAKLACLAADGKLAPGALWRQESILGSVFEACYRPGGRGVLPRISGSAYVTGQGVLLIDDDDAFAWGSGAL</sequence>
<protein>
    <submittedName>
        <fullName evidence="2">Proline racemase family protein</fullName>
    </submittedName>
</protein>
<dbReference type="SUPFAM" id="SSF54506">
    <property type="entry name" value="Diaminopimelate epimerase-like"/>
    <property type="match status" value="1"/>
</dbReference>
<dbReference type="GO" id="GO:0047580">
    <property type="term" value="F:4-hydroxyproline epimerase activity"/>
    <property type="evidence" value="ECO:0007669"/>
    <property type="project" value="UniProtKB-ARBA"/>
</dbReference>
<dbReference type="SFLD" id="SFLDS00028">
    <property type="entry name" value="Proline_Racemase"/>
    <property type="match status" value="1"/>
</dbReference>
<name>A0AAU7QKP1_9GAMM</name>
<dbReference type="InterPro" id="IPR008794">
    <property type="entry name" value="Pro_racemase_fam"/>
</dbReference>
<proteinExistence type="inferred from homology"/>
<dbReference type="PANTHER" id="PTHR33442:SF1">
    <property type="entry name" value="TRANS-3-HYDROXY-L-PROLINE DEHYDRATASE"/>
    <property type="match status" value="1"/>
</dbReference>
<dbReference type="RefSeq" id="WP_350016027.1">
    <property type="nucleotide sequence ID" value="NZ_CP157948.1"/>
</dbReference>
<organism evidence="2">
    <name type="scientific">Rhodanobacter sp. IGA1.0</name>
    <dbReference type="NCBI Taxonomy" id="3158582"/>
    <lineage>
        <taxon>Bacteria</taxon>
        <taxon>Pseudomonadati</taxon>
        <taxon>Pseudomonadota</taxon>
        <taxon>Gammaproteobacteria</taxon>
        <taxon>Lysobacterales</taxon>
        <taxon>Rhodanobacteraceae</taxon>
        <taxon>Rhodanobacter</taxon>
    </lineage>
</organism>
<evidence type="ECO:0000256" key="1">
    <source>
        <dbReference type="ARBA" id="ARBA00007529"/>
    </source>
</evidence>
<accession>A0AAU7QKP1</accession>
<dbReference type="PIRSF" id="PIRSF029792">
    <property type="entry name" value="Pro_racemase"/>
    <property type="match status" value="1"/>
</dbReference>
<dbReference type="Pfam" id="PF05544">
    <property type="entry name" value="Pro_racemase"/>
    <property type="match status" value="1"/>
</dbReference>
<evidence type="ECO:0000313" key="2">
    <source>
        <dbReference type="EMBL" id="XBS89609.1"/>
    </source>
</evidence>
<reference evidence="2" key="1">
    <citation type="submission" date="2024-06" db="EMBL/GenBank/DDBJ databases">
        <authorList>
            <person name="Sun Y."/>
        </authorList>
    </citation>
    <scope>NUCLEOTIDE SEQUENCE</scope>
    <source>
        <strain evidence="2">IGA1.0</strain>
    </source>
</reference>